<evidence type="ECO:0000256" key="14">
    <source>
        <dbReference type="SAM" id="Phobius"/>
    </source>
</evidence>
<dbReference type="CDD" id="cd00082">
    <property type="entry name" value="HisKA"/>
    <property type="match status" value="1"/>
</dbReference>
<dbReference type="SUPFAM" id="SSF47384">
    <property type="entry name" value="Homodimeric domain of signal transducing histidine kinase"/>
    <property type="match status" value="1"/>
</dbReference>
<dbReference type="InterPro" id="IPR003660">
    <property type="entry name" value="HAMP_dom"/>
</dbReference>
<keyword evidence="5" id="KW-0597">Phosphoprotein</keyword>
<evidence type="ECO:0000259" key="15">
    <source>
        <dbReference type="PROSITE" id="PS50109"/>
    </source>
</evidence>
<dbReference type="InterPro" id="IPR003594">
    <property type="entry name" value="HATPase_dom"/>
</dbReference>
<dbReference type="PANTHER" id="PTHR45528:SF1">
    <property type="entry name" value="SENSOR HISTIDINE KINASE CPXA"/>
    <property type="match status" value="1"/>
</dbReference>
<evidence type="ECO:0000256" key="7">
    <source>
        <dbReference type="ARBA" id="ARBA00022692"/>
    </source>
</evidence>
<evidence type="ECO:0000256" key="4">
    <source>
        <dbReference type="ARBA" id="ARBA00022475"/>
    </source>
</evidence>
<dbReference type="InterPro" id="IPR003661">
    <property type="entry name" value="HisK_dim/P_dom"/>
</dbReference>
<dbReference type="RefSeq" id="WP_294181607.1">
    <property type="nucleotide sequence ID" value="NZ_JBGFFE010000001.1"/>
</dbReference>
<dbReference type="Pfam" id="PF00672">
    <property type="entry name" value="HAMP"/>
    <property type="match status" value="1"/>
</dbReference>
<feature type="transmembrane region" description="Helical" evidence="14">
    <location>
        <begin position="167"/>
        <end position="190"/>
    </location>
</feature>
<keyword evidence="13 14" id="KW-0472">Membrane</keyword>
<feature type="domain" description="Histidine kinase" evidence="15">
    <location>
        <begin position="259"/>
        <end position="478"/>
    </location>
</feature>
<protein>
    <recommendedName>
        <fullName evidence="3">histidine kinase</fullName>
        <ecNumber evidence="3">2.7.13.3</ecNumber>
    </recommendedName>
</protein>
<evidence type="ECO:0000256" key="12">
    <source>
        <dbReference type="ARBA" id="ARBA00023012"/>
    </source>
</evidence>
<dbReference type="Pfam" id="PF00512">
    <property type="entry name" value="HisKA"/>
    <property type="match status" value="1"/>
</dbReference>
<dbReference type="InterPro" id="IPR004358">
    <property type="entry name" value="Sig_transdc_His_kin-like_C"/>
</dbReference>
<evidence type="ECO:0000259" key="16">
    <source>
        <dbReference type="PROSITE" id="PS50885"/>
    </source>
</evidence>
<evidence type="ECO:0000256" key="1">
    <source>
        <dbReference type="ARBA" id="ARBA00000085"/>
    </source>
</evidence>
<dbReference type="SMART" id="SM00388">
    <property type="entry name" value="HisKA"/>
    <property type="match status" value="1"/>
</dbReference>
<dbReference type="GO" id="GO:0005524">
    <property type="term" value="F:ATP binding"/>
    <property type="evidence" value="ECO:0007669"/>
    <property type="project" value="UniProtKB-KW"/>
</dbReference>
<proteinExistence type="predicted"/>
<dbReference type="SMART" id="SM00387">
    <property type="entry name" value="HATPase_c"/>
    <property type="match status" value="1"/>
</dbReference>
<evidence type="ECO:0000256" key="6">
    <source>
        <dbReference type="ARBA" id="ARBA00022679"/>
    </source>
</evidence>
<dbReference type="SMART" id="SM00304">
    <property type="entry name" value="HAMP"/>
    <property type="match status" value="1"/>
</dbReference>
<dbReference type="CDD" id="cd00075">
    <property type="entry name" value="HATPase"/>
    <property type="match status" value="1"/>
</dbReference>
<evidence type="ECO:0000256" key="9">
    <source>
        <dbReference type="ARBA" id="ARBA00022777"/>
    </source>
</evidence>
<dbReference type="PROSITE" id="PS50885">
    <property type="entry name" value="HAMP"/>
    <property type="match status" value="1"/>
</dbReference>
<evidence type="ECO:0000256" key="3">
    <source>
        <dbReference type="ARBA" id="ARBA00012438"/>
    </source>
</evidence>
<keyword evidence="8" id="KW-0547">Nucleotide-binding</keyword>
<keyword evidence="7 14" id="KW-0812">Transmembrane</keyword>
<dbReference type="PANTHER" id="PTHR45528">
    <property type="entry name" value="SENSOR HISTIDINE KINASE CPXA"/>
    <property type="match status" value="1"/>
</dbReference>
<dbReference type="Pfam" id="PF02518">
    <property type="entry name" value="HATPase_c"/>
    <property type="match status" value="1"/>
</dbReference>
<dbReference type="InterPro" id="IPR036890">
    <property type="entry name" value="HATPase_C_sf"/>
</dbReference>
<name>A0ABV4DT00_9CLOT</name>
<evidence type="ECO:0000256" key="13">
    <source>
        <dbReference type="ARBA" id="ARBA00023136"/>
    </source>
</evidence>
<organism evidence="17 18">
    <name type="scientific">Clostridium lapidicellarium</name>
    <dbReference type="NCBI Taxonomy" id="3240931"/>
    <lineage>
        <taxon>Bacteria</taxon>
        <taxon>Bacillati</taxon>
        <taxon>Bacillota</taxon>
        <taxon>Clostridia</taxon>
        <taxon>Eubacteriales</taxon>
        <taxon>Clostridiaceae</taxon>
        <taxon>Clostridium</taxon>
    </lineage>
</organism>
<dbReference type="InterPro" id="IPR005467">
    <property type="entry name" value="His_kinase_dom"/>
</dbReference>
<dbReference type="EMBL" id="JBGFFE010000001">
    <property type="protein sequence ID" value="MEY8762375.1"/>
    <property type="molecule type" value="Genomic_DNA"/>
</dbReference>
<evidence type="ECO:0000313" key="18">
    <source>
        <dbReference type="Proteomes" id="UP001565220"/>
    </source>
</evidence>
<evidence type="ECO:0000256" key="5">
    <source>
        <dbReference type="ARBA" id="ARBA00022553"/>
    </source>
</evidence>
<comment type="subcellular location">
    <subcellularLocation>
        <location evidence="2">Cell membrane</location>
        <topology evidence="2">Multi-pass membrane protein</topology>
    </subcellularLocation>
</comment>
<dbReference type="Gene3D" id="3.30.565.10">
    <property type="entry name" value="Histidine kinase-like ATPase, C-terminal domain"/>
    <property type="match status" value="1"/>
</dbReference>
<keyword evidence="12" id="KW-0902">Two-component regulatory system</keyword>
<gene>
    <name evidence="17" type="ORF">AB8S09_01750</name>
</gene>
<reference evidence="17 18" key="1">
    <citation type="submission" date="2024-08" db="EMBL/GenBank/DDBJ databases">
        <title>Clostridium lapicellarii sp. nov., and Clostridium renhuaiense sp. nov., two species isolated from the mud in a fermentation cellar used for producing sauce-flavour Chinese liquors.</title>
        <authorList>
            <person name="Yang F."/>
            <person name="Wang H."/>
            <person name="Chen L.Q."/>
            <person name="Zhou N."/>
            <person name="Lu J.J."/>
            <person name="Pu X.X."/>
            <person name="Wan B."/>
            <person name="Wang L."/>
            <person name="Liu S.J."/>
        </authorList>
    </citation>
    <scope>NUCLEOTIDE SEQUENCE [LARGE SCALE GENOMIC DNA]</scope>
    <source>
        <strain evidence="17 18">MT-113</strain>
    </source>
</reference>
<comment type="catalytic activity">
    <reaction evidence="1">
        <text>ATP + protein L-histidine = ADP + protein N-phospho-L-histidine.</text>
        <dbReference type="EC" id="2.7.13.3"/>
    </reaction>
</comment>
<keyword evidence="10 17" id="KW-0067">ATP-binding</keyword>
<dbReference type="SUPFAM" id="SSF55874">
    <property type="entry name" value="ATPase domain of HSP90 chaperone/DNA topoisomerase II/histidine kinase"/>
    <property type="match status" value="1"/>
</dbReference>
<evidence type="ECO:0000256" key="11">
    <source>
        <dbReference type="ARBA" id="ARBA00022989"/>
    </source>
</evidence>
<dbReference type="PROSITE" id="PS50109">
    <property type="entry name" value="HIS_KIN"/>
    <property type="match status" value="1"/>
</dbReference>
<keyword evidence="11 14" id="KW-1133">Transmembrane helix</keyword>
<evidence type="ECO:0000256" key="2">
    <source>
        <dbReference type="ARBA" id="ARBA00004651"/>
    </source>
</evidence>
<feature type="transmembrane region" description="Helical" evidence="14">
    <location>
        <begin position="7"/>
        <end position="32"/>
    </location>
</feature>
<dbReference type="Gene3D" id="6.10.340.10">
    <property type="match status" value="1"/>
</dbReference>
<evidence type="ECO:0000256" key="8">
    <source>
        <dbReference type="ARBA" id="ARBA00022741"/>
    </source>
</evidence>
<dbReference type="PRINTS" id="PR00344">
    <property type="entry name" value="BCTRLSENSOR"/>
</dbReference>
<dbReference type="EC" id="2.7.13.3" evidence="3"/>
<keyword evidence="18" id="KW-1185">Reference proteome</keyword>
<feature type="domain" description="HAMP" evidence="16">
    <location>
        <begin position="192"/>
        <end position="244"/>
    </location>
</feature>
<dbReference type="CDD" id="cd06225">
    <property type="entry name" value="HAMP"/>
    <property type="match status" value="1"/>
</dbReference>
<comment type="caution">
    <text evidence="17">The sequence shown here is derived from an EMBL/GenBank/DDBJ whole genome shotgun (WGS) entry which is preliminary data.</text>
</comment>
<evidence type="ECO:0000313" key="17">
    <source>
        <dbReference type="EMBL" id="MEY8762375.1"/>
    </source>
</evidence>
<sequence length="493" mass="56517">MDIKKRLIIYNNLTIIVPLMVTGIVALIFIFVSSKFFNTNITYNDFKKVSIVKSELLDVTNDIAKSGTKSIKGDREFQKYLTEKLSAVNGKIIIIKNGNVEFSSQDLEKIDIAKSLRESDRKLKNHLQIDNIYYSIDRFPLIFRDGTPGKVIFLVPSAVRSNILKNFIITILLTFLISFASMSVIISYIFSKKILEPITLLKKATAEISRGDLNFRIVESGDREVRELCADFEKMRIQLRDSVRMRMKYDENRKMLLSSISHDLKTPITSIEGYVQGILDGVASTPQKLEHYLKTIYSKAGQMNSMIDDLLLYSKLDLKQIPFNYEKTDIVEYFNYYISENEPELEKSNIKIKLENDLKNSKYVMIDRERFMRVILNIIGNSKKYMDKTRGQITIFLRETNLSIIIEIRDNGCGISQNNANKIFNRFYREDPSRNSIDGSGLGLAISKQIVEGHNGKIWAISHGTDGTSIIISLGKIANTMDKRGNYEKNFNN</sequence>
<accession>A0ABV4DT00</accession>
<dbReference type="InterPro" id="IPR036097">
    <property type="entry name" value="HisK_dim/P_sf"/>
</dbReference>
<keyword evidence="4" id="KW-1003">Cell membrane</keyword>
<dbReference type="SUPFAM" id="SSF158472">
    <property type="entry name" value="HAMP domain-like"/>
    <property type="match status" value="1"/>
</dbReference>
<keyword evidence="9" id="KW-0418">Kinase</keyword>
<dbReference type="Gene3D" id="1.10.287.130">
    <property type="match status" value="1"/>
</dbReference>
<dbReference type="Proteomes" id="UP001565220">
    <property type="component" value="Unassembled WGS sequence"/>
</dbReference>
<keyword evidence="6" id="KW-0808">Transferase</keyword>
<evidence type="ECO:0000256" key="10">
    <source>
        <dbReference type="ARBA" id="ARBA00022840"/>
    </source>
</evidence>
<dbReference type="InterPro" id="IPR050398">
    <property type="entry name" value="HssS/ArlS-like"/>
</dbReference>